<feature type="non-terminal residue" evidence="1">
    <location>
        <position position="430"/>
    </location>
</feature>
<accession>A0A7V5IZX0</accession>
<evidence type="ECO:0000313" key="1">
    <source>
        <dbReference type="EMBL" id="HHH14142.1"/>
    </source>
</evidence>
<dbReference type="PANTHER" id="PTHR43649">
    <property type="entry name" value="ARABINOSE-BINDING PROTEIN-RELATED"/>
    <property type="match status" value="1"/>
</dbReference>
<dbReference type="Pfam" id="PF01547">
    <property type="entry name" value="SBP_bac_1"/>
    <property type="match status" value="1"/>
</dbReference>
<dbReference type="AlphaFoldDB" id="A0A7V5IZX0"/>
<dbReference type="InterPro" id="IPR050490">
    <property type="entry name" value="Bact_solute-bd_prot1"/>
</dbReference>
<organism evidence="1">
    <name type="scientific">candidate division WWE3 bacterium</name>
    <dbReference type="NCBI Taxonomy" id="2053526"/>
    <lineage>
        <taxon>Bacteria</taxon>
        <taxon>Katanobacteria</taxon>
    </lineage>
</organism>
<comment type="caution">
    <text evidence="1">The sequence shown here is derived from an EMBL/GenBank/DDBJ whole genome shotgun (WGS) entry which is preliminary data.</text>
</comment>
<reference evidence="1" key="1">
    <citation type="journal article" date="2020" name="mSystems">
        <title>Genome- and Community-Level Interaction Insights into Carbon Utilization and Element Cycling Functions of Hydrothermarchaeota in Hydrothermal Sediment.</title>
        <authorList>
            <person name="Zhou Z."/>
            <person name="Liu Y."/>
            <person name="Xu W."/>
            <person name="Pan J."/>
            <person name="Luo Z.H."/>
            <person name="Li M."/>
        </authorList>
    </citation>
    <scope>NUCLEOTIDE SEQUENCE [LARGE SCALE GENOMIC DNA]</scope>
    <source>
        <strain evidence="1">HyVt-517</strain>
    </source>
</reference>
<dbReference type="PANTHER" id="PTHR43649:SF12">
    <property type="entry name" value="DIACETYLCHITOBIOSE BINDING PROTEIN DASA"/>
    <property type="match status" value="1"/>
</dbReference>
<dbReference type="PROSITE" id="PS51257">
    <property type="entry name" value="PROKAR_LIPOPROTEIN"/>
    <property type="match status" value="1"/>
</dbReference>
<dbReference type="Proteomes" id="UP000886106">
    <property type="component" value="Unassembled WGS sequence"/>
</dbReference>
<dbReference type="CDD" id="cd13585">
    <property type="entry name" value="PBP2_TMBP_like"/>
    <property type="match status" value="1"/>
</dbReference>
<proteinExistence type="predicted"/>
<protein>
    <submittedName>
        <fullName evidence="1">Sugar ABC transporter substrate-binding protein</fullName>
    </submittedName>
</protein>
<dbReference type="EMBL" id="DRNS01000026">
    <property type="protein sequence ID" value="HHH14142.1"/>
    <property type="molecule type" value="Genomic_DNA"/>
</dbReference>
<name>A0A7V5IZX0_UNCKA</name>
<dbReference type="Gene3D" id="3.40.190.10">
    <property type="entry name" value="Periplasmic binding protein-like II"/>
    <property type="match status" value="1"/>
</dbReference>
<dbReference type="SUPFAM" id="SSF53850">
    <property type="entry name" value="Periplasmic binding protein-like II"/>
    <property type="match status" value="1"/>
</dbReference>
<sequence>MQINKKLFTILTVSFLSFVLAGCSILGYTLPFGKRKESTEKKQKTEVTLVYWSLFEDYQVLSPLFEEYQKENPHIKIVFEQKDFDSLNSYKDSLLSKLVQGEEKPDIIRIHQTWVPSFVSYLSPAPSNLISVLDFQKDFYPSAQKSVIYSDKIYGMPLMFDSLALFYNKEIFDFAKVSPPSTWSDFADLAVTLTKSSGKDIQVAGAAFGNASNVAHFSDIISLMMLQSGLELPEDFTSPAMQDIIKFYTSFVKDTPVWSSDMAYSPLAFAQGKVAMMFGTSWRLLEILRENPSLSVGVVPVPQAVSNNSLTNNNVTSFWVEGVNKSSKNSEEAWKLLVWLSQKEQLVKAFTNSSTIRPFGEPYPRISLKQELSTNPYLPSFFVNAENAEPSVFTDASGNDQYVQILRNVIEGYLGGVNLEELLKTAQQEY</sequence>
<gene>
    <name evidence="1" type="ORF">ENJ78_00355</name>
</gene>
<dbReference type="InterPro" id="IPR006059">
    <property type="entry name" value="SBP"/>
</dbReference>